<dbReference type="Gene3D" id="2.40.50.100">
    <property type="match status" value="1"/>
</dbReference>
<keyword evidence="4 9" id="KW-1003">Cell membrane</keyword>
<keyword evidence="5 9" id="KW-0997">Cell inner membrane</keyword>
<dbReference type="InterPro" id="IPR010129">
    <property type="entry name" value="T1SS_HlyD"/>
</dbReference>
<gene>
    <name evidence="13" type="ORF">ACFOJ9_06115</name>
</gene>
<comment type="similarity">
    <text evidence="2 9">Belongs to the membrane fusion protein (MFP) (TC 8.A.1) family.</text>
</comment>
<keyword evidence="8 9" id="KW-0472">Membrane</keyword>
<evidence type="ECO:0000256" key="5">
    <source>
        <dbReference type="ARBA" id="ARBA00022519"/>
    </source>
</evidence>
<evidence type="ECO:0000256" key="8">
    <source>
        <dbReference type="ARBA" id="ARBA00023136"/>
    </source>
</evidence>
<feature type="domain" description="AprE-like beta-barrel" evidence="12">
    <location>
        <begin position="327"/>
        <end position="416"/>
    </location>
</feature>
<dbReference type="InterPro" id="IPR050739">
    <property type="entry name" value="MFP"/>
</dbReference>
<sequence>MAATAFAWERDIRSQTRWVALAGYGSIALLVGCFGYWAATAPLSGAAVAPGTVAAAGRNVRIQHLEGGIIKSTRVEEGDRVKAGQELILLDDTTAKTQVNRLSKQFISLSATAQRLVAERDGAPDLTLDDAVATALNDGELVNLVDEQRKEFEARLDRFRSEQDILNQRVATLQESLIGLAAQKQAIDNQLSIVADELKRKKSLVDQGLTNHFEYTQIQRNQADLIGQAGSIESELASTRSQIVEAREQIERSKTQRVEQAVSQLAETRASFADIEEQLSAAKAVLLRTIVRSPTDGIVVSAVYNSPGAVVAPGEKVIEILPTSSHLIVEAKLSPRDIDSVHTGQDARLRLTALNTRLTPDVAATVIDVSADRLMDETTHEPYYRAKLRITDDLPAPVTVDQLYPGMPVEAFISTGNRTFLEYLVRPLMDSFHRAFVEE</sequence>
<dbReference type="PANTHER" id="PTHR30386">
    <property type="entry name" value="MEMBRANE FUSION SUBUNIT OF EMRAB-TOLC MULTIDRUG EFFLUX PUMP"/>
    <property type="match status" value="1"/>
</dbReference>
<feature type="coiled-coil region" evidence="10">
    <location>
        <begin position="229"/>
        <end position="278"/>
    </location>
</feature>
<dbReference type="PANTHER" id="PTHR30386:SF17">
    <property type="entry name" value="ALKALINE PROTEASE SECRETION PROTEIN APRE"/>
    <property type="match status" value="1"/>
</dbReference>
<proteinExistence type="inferred from homology"/>
<evidence type="ECO:0000256" key="1">
    <source>
        <dbReference type="ARBA" id="ARBA00004377"/>
    </source>
</evidence>
<evidence type="ECO:0000256" key="7">
    <source>
        <dbReference type="ARBA" id="ARBA00022989"/>
    </source>
</evidence>
<evidence type="ECO:0000256" key="10">
    <source>
        <dbReference type="SAM" id="Coils"/>
    </source>
</evidence>
<evidence type="ECO:0000256" key="2">
    <source>
        <dbReference type="ARBA" id="ARBA00009477"/>
    </source>
</evidence>
<comment type="subcellular location">
    <subcellularLocation>
        <location evidence="1 9">Cell inner membrane</location>
        <topology evidence="1 9">Single-pass membrane protein</topology>
    </subcellularLocation>
</comment>
<accession>A0ABV7MJ45</accession>
<dbReference type="SUPFAM" id="SSF111369">
    <property type="entry name" value="HlyD-like secretion proteins"/>
    <property type="match status" value="2"/>
</dbReference>
<evidence type="ECO:0000313" key="14">
    <source>
        <dbReference type="Proteomes" id="UP001595648"/>
    </source>
</evidence>
<reference evidence="14" key="1">
    <citation type="journal article" date="2019" name="Int. J. Syst. Evol. Microbiol.">
        <title>The Global Catalogue of Microorganisms (GCM) 10K type strain sequencing project: providing services to taxonomists for standard genome sequencing and annotation.</title>
        <authorList>
            <consortium name="The Broad Institute Genomics Platform"/>
            <consortium name="The Broad Institute Genome Sequencing Center for Infectious Disease"/>
            <person name="Wu L."/>
            <person name="Ma J."/>
        </authorList>
    </citation>
    <scope>NUCLEOTIDE SEQUENCE [LARGE SCALE GENOMIC DNA]</scope>
    <source>
        <strain evidence="14">ICMP 19515</strain>
    </source>
</reference>
<feature type="domain" description="AprE-like long alpha-helical hairpin" evidence="11">
    <location>
        <begin position="95"/>
        <end position="284"/>
    </location>
</feature>
<evidence type="ECO:0000313" key="13">
    <source>
        <dbReference type="EMBL" id="MFC3321354.1"/>
    </source>
</evidence>
<keyword evidence="6 9" id="KW-0812">Transmembrane</keyword>
<keyword evidence="7 9" id="KW-1133">Transmembrane helix</keyword>
<evidence type="ECO:0000256" key="4">
    <source>
        <dbReference type="ARBA" id="ARBA00022475"/>
    </source>
</evidence>
<feature type="coiled-coil region" evidence="10">
    <location>
        <begin position="142"/>
        <end position="176"/>
    </location>
</feature>
<name>A0ABV7MJ45_9HYPH</name>
<dbReference type="PROSITE" id="PS00543">
    <property type="entry name" value="HLYD_FAMILY"/>
    <property type="match status" value="1"/>
</dbReference>
<dbReference type="Gene3D" id="1.10.287.1490">
    <property type="match status" value="1"/>
</dbReference>
<dbReference type="PRINTS" id="PR01490">
    <property type="entry name" value="RTXTOXIND"/>
</dbReference>
<protein>
    <recommendedName>
        <fullName evidence="9">Membrane fusion protein (MFP) family protein</fullName>
    </recommendedName>
</protein>
<dbReference type="InterPro" id="IPR058781">
    <property type="entry name" value="HH_AprE-like"/>
</dbReference>
<organism evidence="13 14">
    <name type="scientific">Mesorhizobium cantuariense</name>
    <dbReference type="NCBI Taxonomy" id="1300275"/>
    <lineage>
        <taxon>Bacteria</taxon>
        <taxon>Pseudomonadati</taxon>
        <taxon>Pseudomonadota</taxon>
        <taxon>Alphaproteobacteria</taxon>
        <taxon>Hyphomicrobiales</taxon>
        <taxon>Phyllobacteriaceae</taxon>
        <taxon>Mesorhizobium</taxon>
    </lineage>
</organism>
<feature type="transmembrane region" description="Helical" evidence="9">
    <location>
        <begin position="18"/>
        <end position="39"/>
    </location>
</feature>
<dbReference type="InterPro" id="IPR058982">
    <property type="entry name" value="Beta-barrel_AprE"/>
</dbReference>
<dbReference type="Proteomes" id="UP001595648">
    <property type="component" value="Unassembled WGS sequence"/>
</dbReference>
<dbReference type="EMBL" id="JBHRVD010000001">
    <property type="protein sequence ID" value="MFC3321354.1"/>
    <property type="molecule type" value="Genomic_DNA"/>
</dbReference>
<dbReference type="RefSeq" id="WP_378977652.1">
    <property type="nucleotide sequence ID" value="NZ_JBHRVD010000001.1"/>
</dbReference>
<dbReference type="Gene3D" id="2.40.30.170">
    <property type="match status" value="1"/>
</dbReference>
<keyword evidence="14" id="KW-1185">Reference proteome</keyword>
<evidence type="ECO:0000259" key="12">
    <source>
        <dbReference type="Pfam" id="PF26002"/>
    </source>
</evidence>
<dbReference type="Pfam" id="PF26002">
    <property type="entry name" value="Beta-barrel_AprE"/>
    <property type="match status" value="1"/>
</dbReference>
<comment type="caution">
    <text evidence="13">The sequence shown here is derived from an EMBL/GenBank/DDBJ whole genome shotgun (WGS) entry which is preliminary data.</text>
</comment>
<evidence type="ECO:0000256" key="3">
    <source>
        <dbReference type="ARBA" id="ARBA00022448"/>
    </source>
</evidence>
<keyword evidence="3 9" id="KW-0813">Transport</keyword>
<evidence type="ECO:0000256" key="9">
    <source>
        <dbReference type="RuleBase" id="RU365093"/>
    </source>
</evidence>
<dbReference type="NCBIfam" id="TIGR01843">
    <property type="entry name" value="type_I_hlyD"/>
    <property type="match status" value="1"/>
</dbReference>
<keyword evidence="10" id="KW-0175">Coiled coil</keyword>
<evidence type="ECO:0000259" key="11">
    <source>
        <dbReference type="Pfam" id="PF25994"/>
    </source>
</evidence>
<evidence type="ECO:0000256" key="6">
    <source>
        <dbReference type="ARBA" id="ARBA00022692"/>
    </source>
</evidence>
<dbReference type="InterPro" id="IPR006144">
    <property type="entry name" value="Secretion_HlyD_CS"/>
</dbReference>
<dbReference type="Pfam" id="PF25994">
    <property type="entry name" value="HH_AprE"/>
    <property type="match status" value="1"/>
</dbReference>